<gene>
    <name evidence="5" type="ORF">Tsubulata_051270</name>
</gene>
<dbReference type="PANTHER" id="PTHR43868">
    <property type="entry name" value="OS02G0711200 PROTEIN"/>
    <property type="match status" value="1"/>
</dbReference>
<reference evidence="5" key="1">
    <citation type="submission" date="2022-02" db="EMBL/GenBank/DDBJ databases">
        <authorList>
            <person name="Henning P.M."/>
            <person name="McCubbin A.G."/>
            <person name="Shore J.S."/>
        </authorList>
    </citation>
    <scope>NUCLEOTIDE SEQUENCE</scope>
    <source>
        <strain evidence="5">F60SS</strain>
        <tissue evidence="5">Leaves</tissue>
    </source>
</reference>
<dbReference type="Pfam" id="PF17886">
    <property type="entry name" value="ArsA_HSP20"/>
    <property type="match status" value="1"/>
</dbReference>
<dbReference type="SUPFAM" id="SSF52540">
    <property type="entry name" value="P-loop containing nucleoside triphosphate hydrolases"/>
    <property type="match status" value="1"/>
</dbReference>
<dbReference type="EMBL" id="JAKUCV010004328">
    <property type="protein sequence ID" value="KAJ4835703.1"/>
    <property type="molecule type" value="Genomic_DNA"/>
</dbReference>
<evidence type="ECO:0008006" key="7">
    <source>
        <dbReference type="Google" id="ProtNLM"/>
    </source>
</evidence>
<organism evidence="5 6">
    <name type="scientific">Turnera subulata</name>
    <dbReference type="NCBI Taxonomy" id="218843"/>
    <lineage>
        <taxon>Eukaryota</taxon>
        <taxon>Viridiplantae</taxon>
        <taxon>Streptophyta</taxon>
        <taxon>Embryophyta</taxon>
        <taxon>Tracheophyta</taxon>
        <taxon>Spermatophyta</taxon>
        <taxon>Magnoliopsida</taxon>
        <taxon>eudicotyledons</taxon>
        <taxon>Gunneridae</taxon>
        <taxon>Pentapetalae</taxon>
        <taxon>rosids</taxon>
        <taxon>fabids</taxon>
        <taxon>Malpighiales</taxon>
        <taxon>Passifloraceae</taxon>
        <taxon>Turnera</taxon>
    </lineage>
</organism>
<evidence type="ECO:0000256" key="2">
    <source>
        <dbReference type="SAM" id="MobiDB-lite"/>
    </source>
</evidence>
<dbReference type="Pfam" id="PF02374">
    <property type="entry name" value="ArsA_ATPase"/>
    <property type="match status" value="1"/>
</dbReference>
<evidence type="ECO:0000256" key="1">
    <source>
        <dbReference type="ARBA" id="ARBA00011040"/>
    </source>
</evidence>
<dbReference type="InterPro" id="IPR025723">
    <property type="entry name" value="ArsA/GET3_ATPase-like"/>
</dbReference>
<feature type="region of interest" description="Disordered" evidence="2">
    <location>
        <begin position="39"/>
        <end position="68"/>
    </location>
</feature>
<dbReference type="PANTHER" id="PTHR43868:SF1">
    <property type="entry name" value="P-LOOP CONTAINING NUCLEOSIDE TRIPHOSPHATE HYDROLASES SUPERFAMILY PROTEIN"/>
    <property type="match status" value="1"/>
</dbReference>
<feature type="domain" description="ArsA/GET3 Anion-transporting ATPase-like" evidence="3">
    <location>
        <begin position="65"/>
        <end position="300"/>
    </location>
</feature>
<accession>A0A9Q0FQG4</accession>
<dbReference type="OrthoDB" id="1909609at2759"/>
<dbReference type="InterPro" id="IPR040612">
    <property type="entry name" value="ArsA_HSP20-like"/>
</dbReference>
<dbReference type="InterPro" id="IPR053262">
    <property type="entry name" value="ArsA_ATPase-like"/>
</dbReference>
<evidence type="ECO:0000259" key="4">
    <source>
        <dbReference type="Pfam" id="PF17886"/>
    </source>
</evidence>
<evidence type="ECO:0000313" key="6">
    <source>
        <dbReference type="Proteomes" id="UP001141552"/>
    </source>
</evidence>
<sequence>MSSLLNPSSPLLSLTNPDSDFLFFKRKFNLRGPTTIKASAVSSSSSSSSSSSRNGGGEDSSSKPTKLVTFLGKGGSGKTTSAILAAQHYAMSGLRTCLVIQTQDPSAEYLLNCKIGTTPTECTDNLSAVRLETTKMLLEPLDRLKQADARIKLTQGVLEAVVGEELGVLPAMDSIFASLALARLVGLLTNATPKNNQDRFDIVIYDGISTDETLRMIGAASKARLYLKYLRNLAEKTDIGRLASPSVLRLVNESINLGGSNSHSNGKPSAEIWDSFEKMLERGSSAFSGPDKFGCFLVMDPKSPTSVNSALRYWGCTIQAGGHISGAVAISSPHLNEELVKGIKNNFLPLPFAFAPCLSTDCPVDWNSIIENTSSQELRTLFSLSSSHSNSVAPPIKYDIAKKSITLFMPGFDKSEIKLYQYRGRSELLVEAGDQRRVIFLPPKVQGKVSSAKFIDRSLVITVR</sequence>
<dbReference type="Gene3D" id="3.40.50.300">
    <property type="entry name" value="P-loop containing nucleotide triphosphate hydrolases"/>
    <property type="match status" value="1"/>
</dbReference>
<dbReference type="InterPro" id="IPR027417">
    <property type="entry name" value="P-loop_NTPase"/>
</dbReference>
<dbReference type="AlphaFoldDB" id="A0A9Q0FQG4"/>
<dbReference type="InterPro" id="IPR008978">
    <property type="entry name" value="HSP20-like_chaperone"/>
</dbReference>
<feature type="compositionally biased region" description="Low complexity" evidence="2">
    <location>
        <begin position="39"/>
        <end position="53"/>
    </location>
</feature>
<name>A0A9Q0FQG4_9ROSI</name>
<dbReference type="Proteomes" id="UP001141552">
    <property type="component" value="Unassembled WGS sequence"/>
</dbReference>
<evidence type="ECO:0000313" key="5">
    <source>
        <dbReference type="EMBL" id="KAJ4835703.1"/>
    </source>
</evidence>
<proteinExistence type="inferred from homology"/>
<protein>
    <recommendedName>
        <fullName evidence="7">Anion-transporting ATPase-like domain-containing protein</fullName>
    </recommendedName>
</protein>
<reference evidence="5" key="2">
    <citation type="journal article" date="2023" name="Plants (Basel)">
        <title>Annotation of the Turnera subulata (Passifloraceae) Draft Genome Reveals the S-Locus Evolved after the Divergence of Turneroideae from Passifloroideae in a Stepwise Manner.</title>
        <authorList>
            <person name="Henning P.M."/>
            <person name="Roalson E.H."/>
            <person name="Mir W."/>
            <person name="McCubbin A.G."/>
            <person name="Shore J.S."/>
        </authorList>
    </citation>
    <scope>NUCLEOTIDE SEQUENCE</scope>
    <source>
        <strain evidence="5">F60SS</strain>
    </source>
</reference>
<feature type="domain" description="ArsA HSP20-like" evidence="4">
    <location>
        <begin position="404"/>
        <end position="462"/>
    </location>
</feature>
<keyword evidence="6" id="KW-1185">Reference proteome</keyword>
<comment type="caution">
    <text evidence="5">The sequence shown here is derived from an EMBL/GenBank/DDBJ whole genome shotgun (WGS) entry which is preliminary data.</text>
</comment>
<evidence type="ECO:0000259" key="3">
    <source>
        <dbReference type="Pfam" id="PF02374"/>
    </source>
</evidence>
<dbReference type="Gene3D" id="2.60.40.790">
    <property type="match status" value="1"/>
</dbReference>
<comment type="similarity">
    <text evidence="1">Belongs to the arsA ATPase family.</text>
</comment>
<dbReference type="CDD" id="cd00298">
    <property type="entry name" value="ACD_sHsps_p23-like"/>
    <property type="match status" value="1"/>
</dbReference>
<dbReference type="CDD" id="cd02035">
    <property type="entry name" value="ArsA"/>
    <property type="match status" value="1"/>
</dbReference>